<proteinExistence type="predicted"/>
<comment type="caution">
    <text evidence="1">The sequence shown here is derived from an EMBL/GenBank/DDBJ whole genome shotgun (WGS) entry which is preliminary data.</text>
</comment>
<name>A0A0F9S9G1_9ZZZZ</name>
<accession>A0A0F9S9G1</accession>
<reference evidence="1" key="1">
    <citation type="journal article" date="2015" name="Nature">
        <title>Complex archaea that bridge the gap between prokaryotes and eukaryotes.</title>
        <authorList>
            <person name="Spang A."/>
            <person name="Saw J.H."/>
            <person name="Jorgensen S.L."/>
            <person name="Zaremba-Niedzwiedzka K."/>
            <person name="Martijn J."/>
            <person name="Lind A.E."/>
            <person name="van Eijk R."/>
            <person name="Schleper C."/>
            <person name="Guy L."/>
            <person name="Ettema T.J."/>
        </authorList>
    </citation>
    <scope>NUCLEOTIDE SEQUENCE</scope>
</reference>
<dbReference type="EMBL" id="LAZR01000746">
    <property type="protein sequence ID" value="KKN58892.1"/>
    <property type="molecule type" value="Genomic_DNA"/>
</dbReference>
<evidence type="ECO:0000313" key="1">
    <source>
        <dbReference type="EMBL" id="KKN58892.1"/>
    </source>
</evidence>
<organism evidence="1">
    <name type="scientific">marine sediment metagenome</name>
    <dbReference type="NCBI Taxonomy" id="412755"/>
    <lineage>
        <taxon>unclassified sequences</taxon>
        <taxon>metagenomes</taxon>
        <taxon>ecological metagenomes</taxon>
    </lineage>
</organism>
<sequence length="62" mass="7393">MRKTICLIEGPLGNGCKNPPHDYKIIIIEDIIFKFYYCDFHSYEAKKLEHNTWSKAMEQEIQ</sequence>
<protein>
    <submittedName>
        <fullName evidence="1">Uncharacterized protein</fullName>
    </submittedName>
</protein>
<dbReference type="AlphaFoldDB" id="A0A0F9S9G1"/>
<gene>
    <name evidence="1" type="ORF">LCGC14_0547990</name>
</gene>